<dbReference type="Gene3D" id="2.60.420.10">
    <property type="entry name" value="Maltose phosphorylase, domain 3"/>
    <property type="match status" value="1"/>
</dbReference>
<dbReference type="Pfam" id="PF08531">
    <property type="entry name" value="Bac_rhamnosid_N"/>
    <property type="match status" value="1"/>
</dbReference>
<dbReference type="PANTHER" id="PTHR33307">
    <property type="entry name" value="ALPHA-RHAMNOSIDASE (EUROFUNG)"/>
    <property type="match status" value="1"/>
</dbReference>
<dbReference type="InterPro" id="IPR035398">
    <property type="entry name" value="Bac_rhamnosid_C"/>
</dbReference>
<feature type="domain" description="Alpha-L-rhamnosidase six-hairpin glycosidase" evidence="6">
    <location>
        <begin position="466"/>
        <end position="810"/>
    </location>
</feature>
<dbReference type="InterPro" id="IPR016007">
    <property type="entry name" value="Alpha_rhamnosid"/>
</dbReference>
<evidence type="ECO:0000256" key="3">
    <source>
        <dbReference type="ARBA" id="ARBA00022801"/>
    </source>
</evidence>
<name>A0A841JAH7_9SPHI</name>
<dbReference type="InterPro" id="IPR008902">
    <property type="entry name" value="Rhamnosid_concanavalin"/>
</dbReference>
<dbReference type="InterPro" id="IPR035396">
    <property type="entry name" value="Bac_rhamnosid6H"/>
</dbReference>
<evidence type="ECO:0000259" key="6">
    <source>
        <dbReference type="Pfam" id="PF17389"/>
    </source>
</evidence>
<keyword evidence="3 8" id="KW-0378">Hydrolase</keyword>
<dbReference type="InterPro" id="IPR012341">
    <property type="entry name" value="6hp_glycosidase-like_sf"/>
</dbReference>
<proteinExistence type="predicted"/>
<dbReference type="RefSeq" id="WP_183586590.1">
    <property type="nucleotide sequence ID" value="NZ_JACHCA010000003.1"/>
</dbReference>
<dbReference type="Pfam" id="PF25788">
    <property type="entry name" value="Ig_Rha78A_N"/>
    <property type="match status" value="1"/>
</dbReference>
<dbReference type="EC" id="3.2.1.40" evidence="2"/>
<organism evidence="8 9">
    <name type="scientific">Mucilaginibacter lappiensis</name>
    <dbReference type="NCBI Taxonomy" id="354630"/>
    <lineage>
        <taxon>Bacteria</taxon>
        <taxon>Pseudomonadati</taxon>
        <taxon>Bacteroidota</taxon>
        <taxon>Sphingobacteriia</taxon>
        <taxon>Sphingobacteriales</taxon>
        <taxon>Sphingobacteriaceae</taxon>
        <taxon>Mucilaginibacter</taxon>
    </lineage>
</organism>
<dbReference type="SUPFAM" id="SSF48208">
    <property type="entry name" value="Six-hairpin glycosidases"/>
    <property type="match status" value="1"/>
</dbReference>
<reference evidence="8 9" key="1">
    <citation type="submission" date="2020-08" db="EMBL/GenBank/DDBJ databases">
        <title>Genomic Encyclopedia of Type Strains, Phase IV (KMG-V): Genome sequencing to study the core and pangenomes of soil and plant-associated prokaryotes.</title>
        <authorList>
            <person name="Whitman W."/>
        </authorList>
    </citation>
    <scope>NUCLEOTIDE SEQUENCE [LARGE SCALE GENOMIC DNA]</scope>
    <source>
        <strain evidence="8 9">MP601</strain>
    </source>
</reference>
<evidence type="ECO:0000256" key="1">
    <source>
        <dbReference type="ARBA" id="ARBA00001445"/>
    </source>
</evidence>
<dbReference type="GO" id="GO:0030596">
    <property type="term" value="F:alpha-L-rhamnosidase activity"/>
    <property type="evidence" value="ECO:0007669"/>
    <property type="project" value="UniProtKB-EC"/>
</dbReference>
<feature type="domain" description="Bacterial alpha-L-rhamnosidase N-terminal" evidence="5">
    <location>
        <begin position="184"/>
        <end position="352"/>
    </location>
</feature>
<dbReference type="Gene3D" id="1.50.10.10">
    <property type="match status" value="1"/>
</dbReference>
<dbReference type="Gene3D" id="2.60.120.260">
    <property type="entry name" value="Galactose-binding domain-like"/>
    <property type="match status" value="2"/>
</dbReference>
<dbReference type="PANTHER" id="PTHR33307:SF6">
    <property type="entry name" value="ALPHA-RHAMNOSIDASE (EUROFUNG)-RELATED"/>
    <property type="match status" value="1"/>
</dbReference>
<dbReference type="InterPro" id="IPR008928">
    <property type="entry name" value="6-hairpin_glycosidase_sf"/>
</dbReference>
<dbReference type="InterPro" id="IPR013783">
    <property type="entry name" value="Ig-like_fold"/>
</dbReference>
<dbReference type="Proteomes" id="UP000548326">
    <property type="component" value="Unassembled WGS sequence"/>
</dbReference>
<sequence length="929" mass="105446">MNYIAETGALKKAGLSIVILLFICCRGFAQAQNVPVNFRVDNLICEYKINPIAVDAANPRMSWKLITQDRNIQQTYYEIRVGTNAVSLTKGKDLIWTSGKVPSDESAHVYYGGPMLTSREKCYWQVRVWNNKNQVTPWSMVNFWKMGLLKQEDWSAKWIQDNYQSDTTGGPSPMFRKTFKLDRKIRAAHLYITAHGVFEAQINGKRVGNDYFAPGWTSYNKRLQYQVYDVTSLLRRGENATGVTIGDGWYRGYTYNRKKNVYGKKLALLYQLEIVYTNGKRELITSDKSWKVAYGPIRSSSFFDGEVYDARKEKSGWTEPLYKDATWDTVKTDESIKSNLITTIGPTVKKHEKFLPLKVFTTPAGEKVIDFGQNLVGWVQFKLKAKTGDTIRLFHAEVLDQKGNFYTKNLRTAKQEITYVFKSDSAETYEPHFTFQGFRYLKVVGYSGPLDSTNIATYALYSDMAQTGKFSTSNPLVNQLQHNIQWGQKGNFIDVPTDCPQRDERMGWTGDAQAFVRTATFNMDVAGFFTKWLKDLSADQHRDGAVPYVIPNVLDSVSSAASGWSDVATIAPWTIYLAYGDKQVLQQQYESMKAWVGYIQLHSRNYLWDTGNHFGDWLFYAGTNYEDGAALTDKNLIAQAFYAYSTQLLINAARILKRGDDVQKYTQLLYNVKKAFQSEYVTPNGRMISGTQTSYVLALNFDLLPENLRESAAKRLVNNIQDYDEHITTGFLGTPYICHVLSRFGHTDIAYDLLMKESYPSWLYPVKHGATTIWERWDGIKPDGSFEDPGMNSFNHYAYGAIGDWMYRVITGINTDENSPGFHRIIISPHPGGKLTSAQAELETLYGRVKSAWSIDNGIFTLDVIVPPNATAEIVLPSVTDQITENGLDINTEKEITGIQKIGNDEHLNVGSGTYHFVYTLKTFGKHVN</sequence>
<dbReference type="GO" id="GO:0005975">
    <property type="term" value="P:carbohydrate metabolic process"/>
    <property type="evidence" value="ECO:0007669"/>
    <property type="project" value="InterPro"/>
</dbReference>
<accession>A0A841JAH7</accession>
<protein>
    <recommendedName>
        <fullName evidence="2">alpha-L-rhamnosidase</fullName>
        <ecNumber evidence="2">3.2.1.40</ecNumber>
    </recommendedName>
</protein>
<dbReference type="Pfam" id="PF17389">
    <property type="entry name" value="Bac_rhamnosid6H"/>
    <property type="match status" value="1"/>
</dbReference>
<dbReference type="EMBL" id="JACHCA010000003">
    <property type="protein sequence ID" value="MBB6127362.1"/>
    <property type="molecule type" value="Genomic_DNA"/>
</dbReference>
<dbReference type="Gene3D" id="2.60.40.10">
    <property type="entry name" value="Immunoglobulins"/>
    <property type="match status" value="1"/>
</dbReference>
<dbReference type="AlphaFoldDB" id="A0A841JAH7"/>
<feature type="domain" description="Alpha-L-rhamnosidase C-terminal" evidence="7">
    <location>
        <begin position="812"/>
        <end position="883"/>
    </location>
</feature>
<dbReference type="Pfam" id="PF17390">
    <property type="entry name" value="Bac_rhamnosid_C"/>
    <property type="match status" value="1"/>
</dbReference>
<feature type="domain" description="Alpha-L-rhamnosidase concanavalin-like" evidence="4">
    <location>
        <begin position="362"/>
        <end position="457"/>
    </location>
</feature>
<evidence type="ECO:0000259" key="4">
    <source>
        <dbReference type="Pfam" id="PF05592"/>
    </source>
</evidence>
<evidence type="ECO:0000313" key="8">
    <source>
        <dbReference type="EMBL" id="MBB6127362.1"/>
    </source>
</evidence>
<evidence type="ECO:0000259" key="5">
    <source>
        <dbReference type="Pfam" id="PF08531"/>
    </source>
</evidence>
<gene>
    <name evidence="8" type="ORF">HDF22_001468</name>
</gene>
<dbReference type="PIRSF" id="PIRSF010631">
    <property type="entry name" value="A-rhamnsds"/>
    <property type="match status" value="1"/>
</dbReference>
<dbReference type="Pfam" id="PF05592">
    <property type="entry name" value="Bac_rhamnosid"/>
    <property type="match status" value="1"/>
</dbReference>
<evidence type="ECO:0000259" key="7">
    <source>
        <dbReference type="Pfam" id="PF17390"/>
    </source>
</evidence>
<comment type="catalytic activity">
    <reaction evidence="1">
        <text>Hydrolysis of terminal non-reducing alpha-L-rhamnose residues in alpha-L-rhamnosides.</text>
        <dbReference type="EC" id="3.2.1.40"/>
    </reaction>
</comment>
<evidence type="ECO:0000256" key="2">
    <source>
        <dbReference type="ARBA" id="ARBA00012652"/>
    </source>
</evidence>
<comment type="caution">
    <text evidence="8">The sequence shown here is derived from an EMBL/GenBank/DDBJ whole genome shotgun (WGS) entry which is preliminary data.</text>
</comment>
<evidence type="ECO:0000313" key="9">
    <source>
        <dbReference type="Proteomes" id="UP000548326"/>
    </source>
</evidence>
<dbReference type="InterPro" id="IPR013737">
    <property type="entry name" value="Bac_rhamnosid_N"/>
</dbReference>
<keyword evidence="8" id="KW-0326">Glycosidase</keyword>